<dbReference type="AlphaFoldDB" id="A0AAJ1NM28"/>
<comment type="caution">
    <text evidence="2">The sequence shown here is derived from an EMBL/GenBank/DDBJ whole genome shotgun (WGS) entry which is preliminary data.</text>
</comment>
<reference evidence="2" key="1">
    <citation type="submission" date="2022-09" db="EMBL/GenBank/DDBJ databases">
        <title>Intensive care unit water sources are persistently colonized with multi-drug resistant bacteria and are the site of extensive horizontal gene transfer of antibiotic resistance genes.</title>
        <authorList>
            <person name="Diorio-Toth L."/>
        </authorList>
    </citation>
    <scope>NUCLEOTIDE SEQUENCE</scope>
    <source>
        <strain evidence="2">GD03918</strain>
    </source>
</reference>
<gene>
    <name evidence="2" type="ORF">N5C89_01095</name>
</gene>
<protein>
    <submittedName>
        <fullName evidence="2">Uncharacterized protein</fullName>
    </submittedName>
</protein>
<evidence type="ECO:0000256" key="1">
    <source>
        <dbReference type="SAM" id="MobiDB-lite"/>
    </source>
</evidence>
<evidence type="ECO:0000313" key="2">
    <source>
        <dbReference type="EMBL" id="MDH0961453.1"/>
    </source>
</evidence>
<dbReference type="RefSeq" id="WP_211816248.1">
    <property type="nucleotide sequence ID" value="NZ_JAOCBF010000001.1"/>
</dbReference>
<name>A0AAJ1NM28_9ENTR</name>
<accession>A0AAJ1NM28</accession>
<organism evidence="2 3">
    <name type="scientific">Klebsiella michiganensis</name>
    <dbReference type="NCBI Taxonomy" id="1134687"/>
    <lineage>
        <taxon>Bacteria</taxon>
        <taxon>Pseudomonadati</taxon>
        <taxon>Pseudomonadota</taxon>
        <taxon>Gammaproteobacteria</taxon>
        <taxon>Enterobacterales</taxon>
        <taxon>Enterobacteriaceae</taxon>
        <taxon>Klebsiella/Raoultella group</taxon>
        <taxon>Klebsiella</taxon>
    </lineage>
</organism>
<dbReference type="Proteomes" id="UP001159937">
    <property type="component" value="Unassembled WGS sequence"/>
</dbReference>
<evidence type="ECO:0000313" key="3">
    <source>
        <dbReference type="Proteomes" id="UP001159937"/>
    </source>
</evidence>
<feature type="region of interest" description="Disordered" evidence="1">
    <location>
        <begin position="122"/>
        <end position="156"/>
    </location>
</feature>
<proteinExistence type="predicted"/>
<sequence>MRSITSGEMVPRCALLPGAALDAPCPGYGCATVCGPVARIDAQHHLRGNGATLRSAPGGGAGRLPGLRVRHRLRSGSPERCAASPPGKWCHAALCSRGRRLTRLARATGIQPSAVARVRHKPRPGECAHRLRAGSPDRCAASPPGSRAHRSPALPGQPQLLEVAVQL</sequence>
<dbReference type="EMBL" id="JAOCBF010000001">
    <property type="protein sequence ID" value="MDH0961453.1"/>
    <property type="molecule type" value="Genomic_DNA"/>
</dbReference>